<feature type="transmembrane region" description="Helical" evidence="10">
    <location>
        <begin position="104"/>
        <end position="127"/>
    </location>
</feature>
<organism evidence="11 12">
    <name type="scientific">Intestinibacter bartlettii</name>
    <dbReference type="NCBI Taxonomy" id="261299"/>
    <lineage>
        <taxon>Bacteria</taxon>
        <taxon>Bacillati</taxon>
        <taxon>Bacillota</taxon>
        <taxon>Clostridia</taxon>
        <taxon>Peptostreptococcales</taxon>
        <taxon>Peptostreptococcaceae</taxon>
        <taxon>Intestinibacter</taxon>
    </lineage>
</organism>
<keyword evidence="5" id="KW-1003">Cell membrane</keyword>
<keyword evidence="4" id="KW-0813">Transport</keyword>
<protein>
    <recommendedName>
        <fullName evidence="3">Multidrug export protein MepA</fullName>
    </recommendedName>
</protein>
<dbReference type="InterPro" id="IPR002528">
    <property type="entry name" value="MATE_fam"/>
</dbReference>
<dbReference type="InterPro" id="IPR051327">
    <property type="entry name" value="MATE_MepA_subfamily"/>
</dbReference>
<keyword evidence="12" id="KW-1185">Reference proteome</keyword>
<evidence type="ECO:0000256" key="5">
    <source>
        <dbReference type="ARBA" id="ARBA00022475"/>
    </source>
</evidence>
<proteinExistence type="inferred from homology"/>
<dbReference type="EMBL" id="JAHLOQ010000013">
    <property type="protein sequence ID" value="MBU5336006.1"/>
    <property type="molecule type" value="Genomic_DNA"/>
</dbReference>
<keyword evidence="7 10" id="KW-1133">Transmembrane helix</keyword>
<dbReference type="PIRSF" id="PIRSF006603">
    <property type="entry name" value="DinF"/>
    <property type="match status" value="1"/>
</dbReference>
<evidence type="ECO:0000313" key="12">
    <source>
        <dbReference type="Proteomes" id="UP001196301"/>
    </source>
</evidence>
<feature type="transmembrane region" description="Helical" evidence="10">
    <location>
        <begin position="241"/>
        <end position="270"/>
    </location>
</feature>
<dbReference type="CDD" id="cd13143">
    <property type="entry name" value="MATE_MepA_like"/>
    <property type="match status" value="1"/>
</dbReference>
<keyword evidence="9" id="KW-0046">Antibiotic resistance</keyword>
<reference evidence="11 12" key="1">
    <citation type="submission" date="2021-06" db="EMBL/GenBank/DDBJ databases">
        <authorList>
            <person name="Sun Q."/>
            <person name="Li D."/>
        </authorList>
    </citation>
    <scope>NUCLEOTIDE SEQUENCE [LARGE SCALE GENOMIC DNA]</scope>
    <source>
        <strain evidence="11 12">N19</strain>
    </source>
</reference>
<feature type="transmembrane region" description="Helical" evidence="10">
    <location>
        <begin position="403"/>
        <end position="421"/>
    </location>
</feature>
<evidence type="ECO:0000256" key="3">
    <source>
        <dbReference type="ARBA" id="ARBA00022106"/>
    </source>
</evidence>
<evidence type="ECO:0000256" key="6">
    <source>
        <dbReference type="ARBA" id="ARBA00022692"/>
    </source>
</evidence>
<feature type="transmembrane region" description="Helical" evidence="10">
    <location>
        <begin position="327"/>
        <end position="346"/>
    </location>
</feature>
<keyword evidence="6 10" id="KW-0812">Transmembrane</keyword>
<dbReference type="NCBIfam" id="TIGR00797">
    <property type="entry name" value="matE"/>
    <property type="match status" value="1"/>
</dbReference>
<dbReference type="InterPro" id="IPR045070">
    <property type="entry name" value="MATE_MepA-like"/>
</dbReference>
<comment type="similarity">
    <text evidence="2">Belongs to the multi antimicrobial extrusion (MATE) (TC 2.A.66.1) family. MepA subfamily.</text>
</comment>
<evidence type="ECO:0000256" key="9">
    <source>
        <dbReference type="ARBA" id="ARBA00023251"/>
    </source>
</evidence>
<evidence type="ECO:0000256" key="7">
    <source>
        <dbReference type="ARBA" id="ARBA00022989"/>
    </source>
</evidence>
<evidence type="ECO:0000256" key="4">
    <source>
        <dbReference type="ARBA" id="ARBA00022448"/>
    </source>
</evidence>
<evidence type="ECO:0000256" key="2">
    <source>
        <dbReference type="ARBA" id="ARBA00008417"/>
    </source>
</evidence>
<feature type="transmembrane region" description="Helical" evidence="10">
    <location>
        <begin position="59"/>
        <end position="84"/>
    </location>
</feature>
<evidence type="ECO:0000256" key="10">
    <source>
        <dbReference type="SAM" id="Phobius"/>
    </source>
</evidence>
<name>A0ABS6DVY2_9FIRM</name>
<feature type="transmembrane region" description="Helical" evidence="10">
    <location>
        <begin position="198"/>
        <end position="220"/>
    </location>
</feature>
<feature type="transmembrane region" description="Helical" evidence="10">
    <location>
        <begin position="371"/>
        <end position="391"/>
    </location>
</feature>
<dbReference type="Proteomes" id="UP001196301">
    <property type="component" value="Unassembled WGS sequence"/>
</dbReference>
<feature type="transmembrane region" description="Helical" evidence="10">
    <location>
        <begin position="169"/>
        <end position="192"/>
    </location>
</feature>
<dbReference type="PANTHER" id="PTHR43823">
    <property type="entry name" value="SPORULATION PROTEIN YKVU"/>
    <property type="match status" value="1"/>
</dbReference>
<feature type="transmembrane region" description="Helical" evidence="10">
    <location>
        <begin position="18"/>
        <end position="39"/>
    </location>
</feature>
<feature type="transmembrane region" description="Helical" evidence="10">
    <location>
        <begin position="139"/>
        <end position="157"/>
    </location>
</feature>
<comment type="subcellular location">
    <subcellularLocation>
        <location evidence="1">Cell membrane</location>
        <topology evidence="1">Multi-pass membrane protein</topology>
    </subcellularLocation>
</comment>
<dbReference type="PANTHER" id="PTHR43823:SF3">
    <property type="entry name" value="MULTIDRUG EXPORT PROTEIN MEPA"/>
    <property type="match status" value="1"/>
</dbReference>
<comment type="caution">
    <text evidence="11">The sequence shown here is derived from an EMBL/GenBank/DDBJ whole genome shotgun (WGS) entry which is preliminary data.</text>
</comment>
<feature type="transmembrane region" description="Helical" evidence="10">
    <location>
        <begin position="290"/>
        <end position="315"/>
    </location>
</feature>
<evidence type="ECO:0000313" key="11">
    <source>
        <dbReference type="EMBL" id="MBU5336006.1"/>
    </source>
</evidence>
<keyword evidence="8 10" id="KW-0472">Membrane</keyword>
<evidence type="ECO:0000256" key="1">
    <source>
        <dbReference type="ARBA" id="ARBA00004651"/>
    </source>
</evidence>
<sequence>MELVNENKILEEEKISKLLLKFSVPCVMGLLISAFYNIVDQIFIGNSTLGYLGNAATGVSFPVICIANAFAWCVGDGAASYLSICAGRKDTDSAHKSVGTGITVTLLISIVLMFICEIAAVPLMSLFGASNQTLDLAVTYFRIVAAFFPFYLLLNVMNSMIRADGSPAFAMKAMVMGAVINIILDPIFIFLLKWGIAGAAWATAIGQVVSFAICAVYFLKPKSFKLEKSSFIPNLSILSKMINLGAATFITQISIVAVTLVSNMTLARYGALSKYGPDIPISVFSIQTKVYTIVLNIVTGIVLGGQPIFGYNYGAKRMDRVKEAYKIVLRATLITGITATIIFQLWPKAVVGIFGSGNELYQEFAVKTFRIYLSLMTVTCLVKMTAVFFQSIGKSKYAVMASVIRDIVCFTPLAIILPAVLEGAEVGIGINGILYAAPISDLVAIVVILVLTISFFRTLNKQVAEEEREEMVI</sequence>
<accession>A0ABS6DVY2</accession>
<feature type="transmembrane region" description="Helical" evidence="10">
    <location>
        <begin position="433"/>
        <end position="456"/>
    </location>
</feature>
<dbReference type="Pfam" id="PF01554">
    <property type="entry name" value="MatE"/>
    <property type="match status" value="2"/>
</dbReference>
<gene>
    <name evidence="11" type="ORF">KQI20_06100</name>
</gene>
<dbReference type="InterPro" id="IPR048279">
    <property type="entry name" value="MdtK-like"/>
</dbReference>
<evidence type="ECO:0000256" key="8">
    <source>
        <dbReference type="ARBA" id="ARBA00023136"/>
    </source>
</evidence>
<dbReference type="RefSeq" id="WP_216569141.1">
    <property type="nucleotide sequence ID" value="NZ_JAHLOQ010000013.1"/>
</dbReference>